<evidence type="ECO:0000313" key="2">
    <source>
        <dbReference type="EMBL" id="AFK75469.1"/>
    </source>
</evidence>
<proteinExistence type="evidence at transcript level"/>
<reference evidence="2" key="1">
    <citation type="submission" date="2012-02" db="EMBL/GenBank/DDBJ databases">
        <title>The genome of the ctenophore, Pleurobrachia bachei.</title>
        <authorList>
            <person name="Kohn A.B."/>
            <person name="Citarella M."/>
            <person name="Moroz L.L."/>
        </authorList>
    </citation>
    <scope>NUCLEOTIDE SEQUENCE</scope>
</reference>
<keyword evidence="1" id="KW-0732">Signal</keyword>
<feature type="chain" id="PRO_5004053604" evidence="1">
    <location>
        <begin position="19"/>
        <end position="228"/>
    </location>
</feature>
<accession>M4H2J0</accession>
<sequence>MATAPAVLLLSIVGLTTAAQDCVTLHTEEVPDEFFAVKSPVGFNFTGITTIKMKRGDRTKEIDEILWWTPTDQTEIQYRPMVLLFWRQLCLVHRQHSRRGKGGKERDSYNTIEFALSFFSATSSTNLLKIVLKTDQFNQCAEKRAEKRESQLQWKCMNLSNHPLPLCCCRCITHNWNMPQDIISLCHTHYQFSAEFSALNICVPKRSPGKNQHSGSKFYQIFSILGDI</sequence>
<evidence type="ECO:0000256" key="1">
    <source>
        <dbReference type="SAM" id="SignalP"/>
    </source>
</evidence>
<dbReference type="EMBL" id="JQ700369">
    <property type="protein sequence ID" value="AFK75469.1"/>
    <property type="molecule type" value="mRNA"/>
</dbReference>
<protein>
    <submittedName>
        <fullName evidence="2">Putative secretory peptide-59</fullName>
    </submittedName>
</protein>
<name>M4H2J0_PLEBA</name>
<feature type="signal peptide" evidence="1">
    <location>
        <begin position="1"/>
        <end position="18"/>
    </location>
</feature>
<organism evidence="2">
    <name type="scientific">Pleurobrachia bachei</name>
    <name type="common">Sea gooseberry</name>
    <dbReference type="NCBI Taxonomy" id="34499"/>
    <lineage>
        <taxon>Eukaryota</taxon>
        <taxon>Metazoa</taxon>
        <taxon>Ctenophora</taxon>
        <taxon>Tentaculata</taxon>
        <taxon>Cydippida</taxon>
        <taxon>Pleurobrachiidae</taxon>
        <taxon>Pleurobrachia</taxon>
    </lineage>
</organism>
<dbReference type="AlphaFoldDB" id="M4H2J0"/>